<dbReference type="Pfam" id="PF07847">
    <property type="entry name" value="PCO_ADO"/>
    <property type="match status" value="1"/>
</dbReference>
<accession>A0A0E0MPR6</accession>
<dbReference type="InterPro" id="IPR012864">
    <property type="entry name" value="PCO/ADO"/>
</dbReference>
<dbReference type="Proteomes" id="UP000026962">
    <property type="component" value="Chromosome 12"/>
</dbReference>
<dbReference type="Gramene" id="OPUNC12G17450.1">
    <property type="protein sequence ID" value="OPUNC12G17450.1"/>
    <property type="gene ID" value="OPUNC12G17450"/>
</dbReference>
<dbReference type="OMA" id="FSLCMMS"/>
<dbReference type="PANTHER" id="PTHR22966:SF58">
    <property type="entry name" value="CYSTEINE DIOXYGENASE"/>
    <property type="match status" value="1"/>
</dbReference>
<dbReference type="Gene3D" id="2.60.120.10">
    <property type="entry name" value="Jelly Rolls"/>
    <property type="match status" value="1"/>
</dbReference>
<comment type="similarity">
    <text evidence="2">Belongs to the cysteine dioxygenase family.</text>
</comment>
<evidence type="ECO:0000256" key="6">
    <source>
        <dbReference type="ARBA" id="ARBA00023004"/>
    </source>
</evidence>
<comment type="catalytic activity">
    <reaction evidence="7">
        <text>L-cysteine + O2 = 3-sulfino-L-alanine + H(+)</text>
        <dbReference type="Rhea" id="RHEA:20441"/>
        <dbReference type="ChEBI" id="CHEBI:15378"/>
        <dbReference type="ChEBI" id="CHEBI:15379"/>
        <dbReference type="ChEBI" id="CHEBI:35235"/>
        <dbReference type="ChEBI" id="CHEBI:61085"/>
        <dbReference type="EC" id="1.13.11.20"/>
    </reaction>
    <physiologicalReaction direction="left-to-right" evidence="7">
        <dbReference type="Rhea" id="RHEA:20442"/>
    </physiologicalReaction>
</comment>
<evidence type="ECO:0000256" key="7">
    <source>
        <dbReference type="ARBA" id="ARBA00024284"/>
    </source>
</evidence>
<comment type="cofactor">
    <cofactor evidence="1">
        <name>Fe(2+)</name>
        <dbReference type="ChEBI" id="CHEBI:29033"/>
    </cofactor>
</comment>
<dbReference type="GO" id="GO:0017172">
    <property type="term" value="F:cysteine dioxygenase activity"/>
    <property type="evidence" value="ECO:0007669"/>
    <property type="project" value="UniProtKB-EC"/>
</dbReference>
<evidence type="ECO:0000256" key="8">
    <source>
        <dbReference type="SAM" id="MobiDB-lite"/>
    </source>
</evidence>
<evidence type="ECO:0000313" key="10">
    <source>
        <dbReference type="Proteomes" id="UP000026962"/>
    </source>
</evidence>
<protein>
    <recommendedName>
        <fullName evidence="3">cysteine dioxygenase</fullName>
        <ecNumber evidence="3">1.13.11.20</ecNumber>
    </recommendedName>
</protein>
<keyword evidence="4" id="KW-0479">Metal-binding</keyword>
<evidence type="ECO:0000256" key="2">
    <source>
        <dbReference type="ARBA" id="ARBA00006622"/>
    </source>
</evidence>
<reference evidence="9" key="1">
    <citation type="submission" date="2015-04" db="UniProtKB">
        <authorList>
            <consortium name="EnsemblPlants"/>
        </authorList>
    </citation>
    <scope>IDENTIFICATION</scope>
</reference>
<reference evidence="9" key="2">
    <citation type="submission" date="2018-05" db="EMBL/GenBank/DDBJ databases">
        <title>OpunRS2 (Oryza punctata Reference Sequence Version 2).</title>
        <authorList>
            <person name="Zhang J."/>
            <person name="Kudrna D."/>
            <person name="Lee S."/>
            <person name="Talag J."/>
            <person name="Welchert J."/>
            <person name="Wing R.A."/>
        </authorList>
    </citation>
    <scope>NUCLEOTIDE SEQUENCE [LARGE SCALE GENOMIC DNA]</scope>
</reference>
<evidence type="ECO:0000256" key="4">
    <source>
        <dbReference type="ARBA" id="ARBA00022723"/>
    </source>
</evidence>
<name>A0A0E0MPR6_ORYPU</name>
<dbReference type="GO" id="GO:0046872">
    <property type="term" value="F:metal ion binding"/>
    <property type="evidence" value="ECO:0007669"/>
    <property type="project" value="UniProtKB-KW"/>
</dbReference>
<proteinExistence type="inferred from homology"/>
<dbReference type="CDD" id="cd20289">
    <property type="entry name" value="cupin_ADO"/>
    <property type="match status" value="1"/>
</dbReference>
<dbReference type="EC" id="1.13.11.20" evidence="3"/>
<dbReference type="EnsemblPlants" id="OPUNC12G17450.1">
    <property type="protein sequence ID" value="OPUNC12G17450.1"/>
    <property type="gene ID" value="OPUNC12G17450"/>
</dbReference>
<dbReference type="InterPro" id="IPR014710">
    <property type="entry name" value="RmlC-like_jellyroll"/>
</dbReference>
<evidence type="ECO:0000256" key="1">
    <source>
        <dbReference type="ARBA" id="ARBA00001954"/>
    </source>
</evidence>
<evidence type="ECO:0000313" key="9">
    <source>
        <dbReference type="EnsemblPlants" id="OPUNC12G17450.1"/>
    </source>
</evidence>
<dbReference type="SUPFAM" id="SSF51182">
    <property type="entry name" value="RmlC-like cupins"/>
    <property type="match status" value="1"/>
</dbReference>
<evidence type="ECO:0000256" key="3">
    <source>
        <dbReference type="ARBA" id="ARBA00013133"/>
    </source>
</evidence>
<keyword evidence="6" id="KW-0408">Iron</keyword>
<dbReference type="eggNOG" id="KOG4281">
    <property type="taxonomic scope" value="Eukaryota"/>
</dbReference>
<dbReference type="GO" id="GO:0070483">
    <property type="term" value="P:detection of hypoxia"/>
    <property type="evidence" value="ECO:0007669"/>
    <property type="project" value="UniProtKB-ARBA"/>
</dbReference>
<keyword evidence="10" id="KW-1185">Reference proteome</keyword>
<evidence type="ECO:0000256" key="5">
    <source>
        <dbReference type="ARBA" id="ARBA00023002"/>
    </source>
</evidence>
<keyword evidence="5" id="KW-0560">Oxidoreductase</keyword>
<organism evidence="9">
    <name type="scientific">Oryza punctata</name>
    <name type="common">Red rice</name>
    <dbReference type="NCBI Taxonomy" id="4537"/>
    <lineage>
        <taxon>Eukaryota</taxon>
        <taxon>Viridiplantae</taxon>
        <taxon>Streptophyta</taxon>
        <taxon>Embryophyta</taxon>
        <taxon>Tracheophyta</taxon>
        <taxon>Spermatophyta</taxon>
        <taxon>Magnoliopsida</taxon>
        <taxon>Liliopsida</taxon>
        <taxon>Poales</taxon>
        <taxon>Poaceae</taxon>
        <taxon>BOP clade</taxon>
        <taxon>Oryzoideae</taxon>
        <taxon>Oryzeae</taxon>
        <taxon>Oryzinae</taxon>
        <taxon>Oryza</taxon>
    </lineage>
</organism>
<dbReference type="AlphaFoldDB" id="A0A0E0MPR6"/>
<dbReference type="PANTHER" id="PTHR22966">
    <property type="entry name" value="2-AMINOETHANETHIOL DIOXYGENASE"/>
    <property type="match status" value="1"/>
</dbReference>
<dbReference type="HOGENOM" id="CLU_061320_4_1_1"/>
<sequence>MAVLLSAFQKWRARQNHRDVSLVEQRKKIRSFSSSRRFCVPNPAAAKVGSWWLMKVGRGSRGGEHGGVVEDDAGGRSGGVEAAPPVKRRRVAVAPAAGAGGSRRVQAEASPLQRLFRACRAVFRGPGTVPAPGEVDLLCSMLDKMKPEDVGLRADQEFFTARDDDEGIPLIKNTTLYECENFTMIIFFLPRNAIIPLHDHPGMTVFSKLLIGSLHIRSYDWVDPEPALSCSSSSGDQCKLLNNSTLSIGGNMHRFRAIAPCAILDILGPPYSTEDGRDCTYYRTIPYSRHSAKNGAADQLTGVDEEGHRLSWLTETIPRALRMRQIRYGGPPISDE</sequence>
<feature type="region of interest" description="Disordered" evidence="8">
    <location>
        <begin position="61"/>
        <end position="82"/>
    </location>
</feature>
<dbReference type="STRING" id="4537.A0A0E0MPR6"/>
<dbReference type="InterPro" id="IPR011051">
    <property type="entry name" value="RmlC_Cupin_sf"/>
</dbReference>